<accession>A0A816H5W4</accession>
<protein>
    <submittedName>
        <fullName evidence="3">Uncharacterized protein</fullName>
    </submittedName>
</protein>
<keyword evidence="2" id="KW-0812">Transmembrane</keyword>
<dbReference type="AlphaFoldDB" id="A0A816H5W4"/>
<name>A0A816H5W4_9BILA</name>
<evidence type="ECO:0000256" key="2">
    <source>
        <dbReference type="SAM" id="Phobius"/>
    </source>
</evidence>
<dbReference type="OrthoDB" id="10317796at2759"/>
<evidence type="ECO:0000313" key="4">
    <source>
        <dbReference type="Proteomes" id="UP000663834"/>
    </source>
</evidence>
<feature type="compositionally biased region" description="Basic and acidic residues" evidence="1">
    <location>
        <begin position="67"/>
        <end position="77"/>
    </location>
</feature>
<dbReference type="Proteomes" id="UP000663834">
    <property type="component" value="Unassembled WGS sequence"/>
</dbReference>
<keyword evidence="2" id="KW-0472">Membrane</keyword>
<feature type="region of interest" description="Disordered" evidence="1">
    <location>
        <begin position="67"/>
        <end position="100"/>
    </location>
</feature>
<gene>
    <name evidence="3" type="ORF">KQP761_LOCUS37343</name>
</gene>
<evidence type="ECO:0000256" key="1">
    <source>
        <dbReference type="SAM" id="MobiDB-lite"/>
    </source>
</evidence>
<feature type="compositionally biased region" description="Basic residues" evidence="1">
    <location>
        <begin position="87"/>
        <end position="100"/>
    </location>
</feature>
<reference evidence="3" key="1">
    <citation type="submission" date="2021-02" db="EMBL/GenBank/DDBJ databases">
        <authorList>
            <person name="Nowell W R."/>
        </authorList>
    </citation>
    <scope>NUCLEOTIDE SEQUENCE</scope>
</reference>
<proteinExistence type="predicted"/>
<keyword evidence="2" id="KW-1133">Transmembrane helix</keyword>
<dbReference type="EMBL" id="CAJNOW010021148">
    <property type="protein sequence ID" value="CAF1683038.1"/>
    <property type="molecule type" value="Genomic_DNA"/>
</dbReference>
<organism evidence="3 4">
    <name type="scientific">Rotaria magnacalcarata</name>
    <dbReference type="NCBI Taxonomy" id="392030"/>
    <lineage>
        <taxon>Eukaryota</taxon>
        <taxon>Metazoa</taxon>
        <taxon>Spiralia</taxon>
        <taxon>Gnathifera</taxon>
        <taxon>Rotifera</taxon>
        <taxon>Eurotatoria</taxon>
        <taxon>Bdelloidea</taxon>
        <taxon>Philodinida</taxon>
        <taxon>Philodinidae</taxon>
        <taxon>Rotaria</taxon>
    </lineage>
</organism>
<comment type="caution">
    <text evidence="3">The sequence shown here is derived from an EMBL/GenBank/DDBJ whole genome shotgun (WGS) entry which is preliminary data.</text>
</comment>
<feature type="transmembrane region" description="Helical" evidence="2">
    <location>
        <begin position="6"/>
        <end position="28"/>
    </location>
</feature>
<evidence type="ECO:0000313" key="3">
    <source>
        <dbReference type="EMBL" id="CAF1683038.1"/>
    </source>
</evidence>
<sequence length="100" mass="11584">MSLSIAYRNIIILVFVMLFSINISKIAAYRSDDDQIYMNKLPQNNVRKDSNFIQQLQALLTAMEAVDRKSDKDDTSSPDRVFNPRSTVHRRPGLLRLKKK</sequence>